<dbReference type="InterPro" id="IPR013849">
    <property type="entry name" value="DNA_helicase_Holl-junc_RuvA_I"/>
</dbReference>
<dbReference type="Gene3D" id="1.10.8.10">
    <property type="entry name" value="DNA helicase RuvA subunit, C-terminal domain"/>
    <property type="match status" value="1"/>
</dbReference>
<accession>A0A381UIV0</accession>
<dbReference type="CDD" id="cd14332">
    <property type="entry name" value="UBA_RuvA_C"/>
    <property type="match status" value="1"/>
</dbReference>
<organism evidence="6">
    <name type="scientific">marine metagenome</name>
    <dbReference type="NCBI Taxonomy" id="408172"/>
    <lineage>
        <taxon>unclassified sequences</taxon>
        <taxon>metagenomes</taxon>
        <taxon>ecological metagenomes</taxon>
    </lineage>
</organism>
<keyword evidence="2" id="KW-0227">DNA damage</keyword>
<dbReference type="InterPro" id="IPR012340">
    <property type="entry name" value="NA-bd_OB-fold"/>
</dbReference>
<dbReference type="GO" id="GO:0009379">
    <property type="term" value="C:Holliday junction helicase complex"/>
    <property type="evidence" value="ECO:0007669"/>
    <property type="project" value="InterPro"/>
</dbReference>
<dbReference type="SMART" id="SM00278">
    <property type="entry name" value="HhH1"/>
    <property type="match status" value="2"/>
</dbReference>
<keyword evidence="4" id="KW-0234">DNA repair</keyword>
<evidence type="ECO:0000259" key="5">
    <source>
        <dbReference type="SMART" id="SM00278"/>
    </source>
</evidence>
<feature type="domain" description="Helix-hairpin-helix DNA-binding motif class 1" evidence="5">
    <location>
        <begin position="61"/>
        <end position="80"/>
    </location>
</feature>
<proteinExistence type="inferred from homology"/>
<keyword evidence="1" id="KW-0963">Cytoplasm</keyword>
<dbReference type="AlphaFoldDB" id="A0A381UIV0"/>
<dbReference type="InterPro" id="IPR036267">
    <property type="entry name" value="RuvA_C_sf"/>
</dbReference>
<name>A0A381UIV0_9ZZZZ</name>
<dbReference type="HAMAP" id="MF_00031">
    <property type="entry name" value="DNA_HJ_migration_RuvA"/>
    <property type="match status" value="1"/>
</dbReference>
<dbReference type="Pfam" id="PF01330">
    <property type="entry name" value="RuvA_N"/>
    <property type="match status" value="1"/>
</dbReference>
<evidence type="ECO:0000256" key="3">
    <source>
        <dbReference type="ARBA" id="ARBA00023125"/>
    </source>
</evidence>
<dbReference type="SUPFAM" id="SSF47781">
    <property type="entry name" value="RuvA domain 2-like"/>
    <property type="match status" value="1"/>
</dbReference>
<reference evidence="6" key="1">
    <citation type="submission" date="2018-05" db="EMBL/GenBank/DDBJ databases">
        <authorList>
            <person name="Lanie J.A."/>
            <person name="Ng W.-L."/>
            <person name="Kazmierczak K.M."/>
            <person name="Andrzejewski T.M."/>
            <person name="Davidsen T.M."/>
            <person name="Wayne K.J."/>
            <person name="Tettelin H."/>
            <person name="Glass J.I."/>
            <person name="Rusch D."/>
            <person name="Podicherti R."/>
            <person name="Tsui H.-C.T."/>
            <person name="Winkler M.E."/>
        </authorList>
    </citation>
    <scope>NUCLEOTIDE SEQUENCE</scope>
</reference>
<dbReference type="GO" id="GO:0003677">
    <property type="term" value="F:DNA binding"/>
    <property type="evidence" value="ECO:0007669"/>
    <property type="project" value="UniProtKB-KW"/>
</dbReference>
<dbReference type="GO" id="GO:0009378">
    <property type="term" value="F:four-way junction helicase activity"/>
    <property type="evidence" value="ECO:0007669"/>
    <property type="project" value="InterPro"/>
</dbReference>
<gene>
    <name evidence="6" type="ORF">METZ01_LOCUS80933</name>
</gene>
<dbReference type="InterPro" id="IPR003583">
    <property type="entry name" value="Hlx-hairpin-Hlx_DNA-bd_motif"/>
</dbReference>
<protein>
    <recommendedName>
        <fullName evidence="5">Helix-hairpin-helix DNA-binding motif class 1 domain-containing protein</fullName>
    </recommendedName>
</protein>
<dbReference type="NCBIfam" id="TIGR00084">
    <property type="entry name" value="ruvA"/>
    <property type="match status" value="1"/>
</dbReference>
<evidence type="ECO:0000313" key="6">
    <source>
        <dbReference type="EMBL" id="SVA28079.1"/>
    </source>
</evidence>
<dbReference type="GO" id="GO:0006310">
    <property type="term" value="P:DNA recombination"/>
    <property type="evidence" value="ECO:0007669"/>
    <property type="project" value="InterPro"/>
</dbReference>
<keyword evidence="3" id="KW-0238">DNA-binding</keyword>
<dbReference type="GO" id="GO:0005524">
    <property type="term" value="F:ATP binding"/>
    <property type="evidence" value="ECO:0007669"/>
    <property type="project" value="InterPro"/>
</dbReference>
<evidence type="ECO:0000256" key="2">
    <source>
        <dbReference type="ARBA" id="ARBA00022763"/>
    </source>
</evidence>
<dbReference type="GO" id="GO:0006281">
    <property type="term" value="P:DNA repair"/>
    <property type="evidence" value="ECO:0007669"/>
    <property type="project" value="UniProtKB-KW"/>
</dbReference>
<dbReference type="EMBL" id="UINC01006529">
    <property type="protein sequence ID" value="SVA28079.1"/>
    <property type="molecule type" value="Genomic_DNA"/>
</dbReference>
<dbReference type="InterPro" id="IPR011114">
    <property type="entry name" value="RuvA_C"/>
</dbReference>
<dbReference type="Gene3D" id="1.10.150.20">
    <property type="entry name" value="5' to 3' exonuclease, C-terminal subdomain"/>
    <property type="match status" value="1"/>
</dbReference>
<evidence type="ECO:0000256" key="1">
    <source>
        <dbReference type="ARBA" id="ARBA00022490"/>
    </source>
</evidence>
<feature type="domain" description="Helix-hairpin-helix DNA-binding motif class 1" evidence="5">
    <location>
        <begin position="96"/>
        <end position="115"/>
    </location>
</feature>
<dbReference type="SUPFAM" id="SSF50249">
    <property type="entry name" value="Nucleic acid-binding proteins"/>
    <property type="match status" value="1"/>
</dbReference>
<evidence type="ECO:0000256" key="4">
    <source>
        <dbReference type="ARBA" id="ARBA00023204"/>
    </source>
</evidence>
<dbReference type="InterPro" id="IPR010994">
    <property type="entry name" value="RuvA_2-like"/>
</dbReference>
<dbReference type="Gene3D" id="2.40.50.140">
    <property type="entry name" value="Nucleic acid-binding proteins"/>
    <property type="match status" value="1"/>
</dbReference>
<dbReference type="SUPFAM" id="SSF46929">
    <property type="entry name" value="DNA helicase RuvA subunit, C-terminal domain"/>
    <property type="match status" value="1"/>
</dbReference>
<dbReference type="Pfam" id="PF14520">
    <property type="entry name" value="HHH_5"/>
    <property type="match status" value="1"/>
</dbReference>
<dbReference type="InterPro" id="IPR000085">
    <property type="entry name" value="RuvA"/>
</dbReference>
<dbReference type="Pfam" id="PF07499">
    <property type="entry name" value="RuvA_C"/>
    <property type="match status" value="1"/>
</dbReference>
<sequence>MPEEIIIETGGLGYVCFISNNTYDNLPKPGEEVSLLTYFHVTENNQQLFAFSEITERELFMMLIGVSGIGPKTAIVLLSAVSPDEFKRRLIASEVGMLTALPGIGPKTARRIIVELKDKFVKLSKDELPKEELDVTPQVSDAYDALLALGFQMKDIKNAISKASNQSEKLSTEELIKEALAELR</sequence>